<evidence type="ECO:0000256" key="8">
    <source>
        <dbReference type="RuleBase" id="RU004273"/>
    </source>
</evidence>
<dbReference type="SMART" id="SM00156">
    <property type="entry name" value="PP2Ac"/>
    <property type="match status" value="1"/>
</dbReference>
<evidence type="ECO:0000256" key="1">
    <source>
        <dbReference type="ARBA" id="ARBA00001936"/>
    </source>
</evidence>
<evidence type="ECO:0000256" key="5">
    <source>
        <dbReference type="ARBA" id="ARBA00023211"/>
    </source>
</evidence>
<dbReference type="PROSITE" id="PS00125">
    <property type="entry name" value="SER_THR_PHOSPHATASE"/>
    <property type="match status" value="1"/>
</dbReference>
<dbReference type="GO" id="GO:0005737">
    <property type="term" value="C:cytoplasm"/>
    <property type="evidence" value="ECO:0007669"/>
    <property type="project" value="TreeGrafter"/>
</dbReference>
<dbReference type="PANTHER" id="PTHR11668:SF300">
    <property type="entry name" value="SERINE_THREONINE-PROTEIN PHOSPHATASE"/>
    <property type="match status" value="1"/>
</dbReference>
<feature type="compositionally biased region" description="Basic and acidic residues" evidence="9">
    <location>
        <begin position="360"/>
        <end position="370"/>
    </location>
</feature>
<dbReference type="SMR" id="A0A1I7RT11"/>
<dbReference type="GO" id="GO:0005634">
    <property type="term" value="C:nucleus"/>
    <property type="evidence" value="ECO:0007669"/>
    <property type="project" value="TreeGrafter"/>
</dbReference>
<dbReference type="AlphaFoldDB" id="A0A1I7RT11"/>
<evidence type="ECO:0000313" key="14">
    <source>
        <dbReference type="WBParaSite" id="BXY_0386500.1"/>
    </source>
</evidence>
<dbReference type="EMBL" id="CAJFDI010000005">
    <property type="protein sequence ID" value="CAD5231483.1"/>
    <property type="molecule type" value="Genomic_DNA"/>
</dbReference>
<accession>A0A1I7RT11</accession>
<sequence length="398" mass="44826">MSSSGRKKSKEKEAHGASSKSKSKSKSGSKPEEQKAPKKLVKFPYRKPELPIMSYESAMELIQQCKAIFEAENSLLEIKSPVIIVGDIHGQYDDLERILTLSRDKDSAAFGINRFLFLGDYVDRGPNSYNCINLLLQLKCRHPKQIGMLRGNHETENINGCYGFLQELKTNFPQRNEGINLWRAYNDMFAYLPLAALVRKRVLCMHGGISEDLKSLDDIRRIKRPIVDVMTHQLAGDLLWSDPLSGIKGYQNNAVRGVSVVFGEQAVNETCQRLGLDYIVRAHQIMFNGYALFANRKLITIFSAPKYCLEKNSKAVVLVLNSKNKISFVFVAPVESKTAGEKIFKRDYKALEYEQVEATNDLKDNKKNDELSEPTRGTSSNNPSMGSSETEKSAKNPK</sequence>
<dbReference type="EC" id="3.1.3.16" evidence="8"/>
<feature type="compositionally biased region" description="Basic and acidic residues" evidence="9">
    <location>
        <begin position="389"/>
        <end position="398"/>
    </location>
</feature>
<feature type="domain" description="Serine/threonine specific protein phosphatases" evidence="10">
    <location>
        <begin position="149"/>
        <end position="154"/>
    </location>
</feature>
<dbReference type="Proteomes" id="UP000095284">
    <property type="component" value="Unplaced"/>
</dbReference>
<gene>
    <name evidence="11" type="ORF">BXYJ_LOCUS11579</name>
</gene>
<dbReference type="InterPro" id="IPR029052">
    <property type="entry name" value="Metallo-depent_PP-like"/>
</dbReference>
<dbReference type="Pfam" id="PF00149">
    <property type="entry name" value="Metallophos"/>
    <property type="match status" value="1"/>
</dbReference>
<keyword evidence="2" id="KW-0479">Metal-binding</keyword>
<evidence type="ECO:0000256" key="3">
    <source>
        <dbReference type="ARBA" id="ARBA00022801"/>
    </source>
</evidence>
<dbReference type="Proteomes" id="UP000582659">
    <property type="component" value="Unassembled WGS sequence"/>
</dbReference>
<feature type="region of interest" description="Disordered" evidence="9">
    <location>
        <begin position="359"/>
        <end position="398"/>
    </location>
</feature>
<evidence type="ECO:0000313" key="11">
    <source>
        <dbReference type="EMBL" id="CAD5231483.1"/>
    </source>
</evidence>
<dbReference type="SUPFAM" id="SSF56300">
    <property type="entry name" value="Metallo-dependent phosphatases"/>
    <property type="match status" value="1"/>
</dbReference>
<evidence type="ECO:0000256" key="4">
    <source>
        <dbReference type="ARBA" id="ARBA00022912"/>
    </source>
</evidence>
<feature type="compositionally biased region" description="Polar residues" evidence="9">
    <location>
        <begin position="375"/>
        <end position="388"/>
    </location>
</feature>
<organism evidence="12 14">
    <name type="scientific">Bursaphelenchus xylophilus</name>
    <name type="common">Pinewood nematode worm</name>
    <name type="synonym">Aphelenchoides xylophilus</name>
    <dbReference type="NCBI Taxonomy" id="6326"/>
    <lineage>
        <taxon>Eukaryota</taxon>
        <taxon>Metazoa</taxon>
        <taxon>Ecdysozoa</taxon>
        <taxon>Nematoda</taxon>
        <taxon>Chromadorea</taxon>
        <taxon>Rhabditida</taxon>
        <taxon>Tylenchina</taxon>
        <taxon>Tylenchomorpha</taxon>
        <taxon>Aphelenchoidea</taxon>
        <taxon>Aphelenchoididae</taxon>
        <taxon>Bursaphelenchus</taxon>
    </lineage>
</organism>
<dbReference type="eggNOG" id="KOG0374">
    <property type="taxonomic scope" value="Eukaryota"/>
</dbReference>
<dbReference type="EMBL" id="CAJFCV020000005">
    <property type="protein sequence ID" value="CAG9122688.1"/>
    <property type="molecule type" value="Genomic_DNA"/>
</dbReference>
<dbReference type="PANTHER" id="PTHR11668">
    <property type="entry name" value="SERINE/THREONINE PROTEIN PHOSPHATASE"/>
    <property type="match status" value="1"/>
</dbReference>
<evidence type="ECO:0000313" key="13">
    <source>
        <dbReference type="Proteomes" id="UP000659654"/>
    </source>
</evidence>
<comment type="catalytic activity">
    <reaction evidence="6">
        <text>O-phospho-L-seryl-[protein] + H2O = L-seryl-[protein] + phosphate</text>
        <dbReference type="Rhea" id="RHEA:20629"/>
        <dbReference type="Rhea" id="RHEA-COMP:9863"/>
        <dbReference type="Rhea" id="RHEA-COMP:11604"/>
        <dbReference type="ChEBI" id="CHEBI:15377"/>
        <dbReference type="ChEBI" id="CHEBI:29999"/>
        <dbReference type="ChEBI" id="CHEBI:43474"/>
        <dbReference type="ChEBI" id="CHEBI:83421"/>
        <dbReference type="EC" id="3.1.3.16"/>
    </reaction>
</comment>
<comment type="catalytic activity">
    <reaction evidence="7 8">
        <text>O-phospho-L-threonyl-[protein] + H2O = L-threonyl-[protein] + phosphate</text>
        <dbReference type="Rhea" id="RHEA:47004"/>
        <dbReference type="Rhea" id="RHEA-COMP:11060"/>
        <dbReference type="Rhea" id="RHEA-COMP:11605"/>
        <dbReference type="ChEBI" id="CHEBI:15377"/>
        <dbReference type="ChEBI" id="CHEBI:30013"/>
        <dbReference type="ChEBI" id="CHEBI:43474"/>
        <dbReference type="ChEBI" id="CHEBI:61977"/>
        <dbReference type="EC" id="3.1.3.16"/>
    </reaction>
</comment>
<dbReference type="OrthoDB" id="5840512at2759"/>
<dbReference type="InterPro" id="IPR050341">
    <property type="entry name" value="PP1_catalytic_subunit"/>
</dbReference>
<evidence type="ECO:0000256" key="2">
    <source>
        <dbReference type="ARBA" id="ARBA00022723"/>
    </source>
</evidence>
<dbReference type="InterPro" id="IPR006186">
    <property type="entry name" value="Ser/Thr-sp_prot-phosphatase"/>
</dbReference>
<dbReference type="InterPro" id="IPR004843">
    <property type="entry name" value="Calcineurin-like_PHP"/>
</dbReference>
<dbReference type="Proteomes" id="UP000659654">
    <property type="component" value="Unassembled WGS sequence"/>
</dbReference>
<protein>
    <recommendedName>
        <fullName evidence="8">Serine/threonine-protein phosphatase</fullName>
        <ecNumber evidence="8">3.1.3.16</ecNumber>
    </recommendedName>
</protein>
<dbReference type="Gene3D" id="3.60.21.10">
    <property type="match status" value="1"/>
</dbReference>
<feature type="region of interest" description="Disordered" evidence="9">
    <location>
        <begin position="1"/>
        <end position="40"/>
    </location>
</feature>
<dbReference type="GO" id="GO:0004722">
    <property type="term" value="F:protein serine/threonine phosphatase activity"/>
    <property type="evidence" value="ECO:0007669"/>
    <property type="project" value="UniProtKB-EC"/>
</dbReference>
<reference evidence="11" key="2">
    <citation type="submission" date="2020-09" db="EMBL/GenBank/DDBJ databases">
        <authorList>
            <person name="Kikuchi T."/>
        </authorList>
    </citation>
    <scope>NUCLEOTIDE SEQUENCE</scope>
    <source>
        <strain evidence="11">Ka4C1</strain>
    </source>
</reference>
<dbReference type="PRINTS" id="PR00114">
    <property type="entry name" value="STPHPHTASE"/>
</dbReference>
<comment type="cofactor">
    <cofactor evidence="1">
        <name>Mn(2+)</name>
        <dbReference type="ChEBI" id="CHEBI:29035"/>
    </cofactor>
</comment>
<evidence type="ECO:0000259" key="10">
    <source>
        <dbReference type="PROSITE" id="PS00125"/>
    </source>
</evidence>
<dbReference type="GO" id="GO:0046872">
    <property type="term" value="F:metal ion binding"/>
    <property type="evidence" value="ECO:0007669"/>
    <property type="project" value="UniProtKB-KW"/>
</dbReference>
<proteinExistence type="inferred from homology"/>
<keyword evidence="3 8" id="KW-0378">Hydrolase</keyword>
<name>A0A1I7RT11_BURXY</name>
<evidence type="ECO:0000256" key="6">
    <source>
        <dbReference type="ARBA" id="ARBA00047761"/>
    </source>
</evidence>
<dbReference type="WBParaSite" id="BXY_0386500.1">
    <property type="protein sequence ID" value="BXY_0386500.1"/>
    <property type="gene ID" value="BXY_0386500"/>
</dbReference>
<reference evidence="14" key="1">
    <citation type="submission" date="2016-11" db="UniProtKB">
        <authorList>
            <consortium name="WormBaseParasite"/>
        </authorList>
    </citation>
    <scope>IDENTIFICATION</scope>
</reference>
<keyword evidence="4" id="KW-0904">Protein phosphatase</keyword>
<keyword evidence="13" id="KW-1185">Reference proteome</keyword>
<evidence type="ECO:0000256" key="9">
    <source>
        <dbReference type="SAM" id="MobiDB-lite"/>
    </source>
</evidence>
<keyword evidence="5" id="KW-0464">Manganese</keyword>
<evidence type="ECO:0000313" key="12">
    <source>
        <dbReference type="Proteomes" id="UP000095284"/>
    </source>
</evidence>
<comment type="similarity">
    <text evidence="8">Belongs to the PPP phosphatase family.</text>
</comment>
<evidence type="ECO:0000256" key="7">
    <source>
        <dbReference type="ARBA" id="ARBA00048336"/>
    </source>
</evidence>